<proteinExistence type="predicted"/>
<dbReference type="AlphaFoldDB" id="A0A451AQ54"/>
<reference evidence="1" key="1">
    <citation type="submission" date="2019-02" db="EMBL/GenBank/DDBJ databases">
        <authorList>
            <person name="Gruber-Vodicka R. H."/>
            <person name="Seah K. B. B."/>
        </authorList>
    </citation>
    <scope>NUCLEOTIDE SEQUENCE</scope>
    <source>
        <strain evidence="2">BECK_BY19</strain>
        <strain evidence="1">BECK_BY8</strain>
    </source>
</reference>
<name>A0A451AQ54_9GAMM</name>
<sequence length="85" mass="8914">MSTSKPKSAKAGGHHFGAAAVLTDLGDHHARAAAFLSPEQLDHGANLSAMAISLFSNELTVSPSENSSLRSHAFLRKNSLTSLSR</sequence>
<protein>
    <submittedName>
        <fullName evidence="1">Uncharacterized protein</fullName>
    </submittedName>
</protein>
<evidence type="ECO:0000313" key="1">
    <source>
        <dbReference type="EMBL" id="VFK68191.1"/>
    </source>
</evidence>
<organism evidence="1">
    <name type="scientific">Candidatus Kentrum sp. UNK</name>
    <dbReference type="NCBI Taxonomy" id="2126344"/>
    <lineage>
        <taxon>Bacteria</taxon>
        <taxon>Pseudomonadati</taxon>
        <taxon>Pseudomonadota</taxon>
        <taxon>Gammaproteobacteria</taxon>
        <taxon>Candidatus Kentrum</taxon>
    </lineage>
</organism>
<dbReference type="EMBL" id="CAADFZ010000211">
    <property type="protein sequence ID" value="VFK68191.1"/>
    <property type="molecule type" value="Genomic_DNA"/>
</dbReference>
<dbReference type="EMBL" id="CAADGD010000156">
    <property type="protein sequence ID" value="VFK73008.1"/>
    <property type="molecule type" value="Genomic_DNA"/>
</dbReference>
<gene>
    <name evidence="1" type="ORF">BECKUNK1418G_GA0071005_12119</name>
    <name evidence="2" type="ORF">BECKUNK1418H_GA0071006_115613</name>
</gene>
<evidence type="ECO:0000313" key="2">
    <source>
        <dbReference type="EMBL" id="VFK73008.1"/>
    </source>
</evidence>
<accession>A0A451AQ54</accession>